<evidence type="ECO:0000313" key="2">
    <source>
        <dbReference type="EMBL" id="GAM74553.1"/>
    </source>
</evidence>
<comment type="caution">
    <text evidence="2">The sequence shown here is derived from an EMBL/GenBank/DDBJ whole genome shotgun (WGS) entry which is preliminary data.</text>
</comment>
<accession>A0A0B8QH57</accession>
<dbReference type="EMBL" id="BBSC01000003">
    <property type="protein sequence ID" value="GAM74553.1"/>
    <property type="molecule type" value="Genomic_DNA"/>
</dbReference>
<sequence length="56" mass="6340">MLVIAITIAYVHLGILSIYVSRLWARMLMLAIAVAGMNLIIQYVILSGVPKYRRLH</sequence>
<reference evidence="2 3" key="1">
    <citation type="submission" date="2015-01" db="EMBL/GenBank/DDBJ databases">
        <title>Vibrio sp. C94 JCM 19241 whole genome shotgun sequence.</title>
        <authorList>
            <person name="Sawabe T."/>
            <person name="Meirelles P."/>
            <person name="Feng G."/>
            <person name="Sayaka M."/>
            <person name="Hattori M."/>
            <person name="Ohkuma M."/>
        </authorList>
    </citation>
    <scope>NUCLEOTIDE SEQUENCE [LARGE SCALE GENOMIC DNA]</scope>
    <source>
        <strain evidence="3">JCM 19241</strain>
    </source>
</reference>
<dbReference type="AlphaFoldDB" id="A0A0B8QH57"/>
<gene>
    <name evidence="2" type="ORF">JCM19241_896</name>
</gene>
<keyword evidence="1" id="KW-1133">Transmembrane helix</keyword>
<feature type="transmembrane region" description="Helical" evidence="1">
    <location>
        <begin position="23"/>
        <end position="46"/>
    </location>
</feature>
<organism evidence="2 3">
    <name type="scientific">Vibrio ishigakensis</name>
    <dbReference type="NCBI Taxonomy" id="1481914"/>
    <lineage>
        <taxon>Bacteria</taxon>
        <taxon>Pseudomonadati</taxon>
        <taxon>Pseudomonadota</taxon>
        <taxon>Gammaproteobacteria</taxon>
        <taxon>Vibrionales</taxon>
        <taxon>Vibrionaceae</taxon>
        <taxon>Vibrio</taxon>
    </lineage>
</organism>
<dbReference type="STRING" id="1481914.JCM19241_896"/>
<evidence type="ECO:0000313" key="3">
    <source>
        <dbReference type="Proteomes" id="UP000031666"/>
    </source>
</evidence>
<keyword evidence="1" id="KW-0472">Membrane</keyword>
<dbReference type="Proteomes" id="UP000031666">
    <property type="component" value="Unassembled WGS sequence"/>
</dbReference>
<keyword evidence="1" id="KW-0812">Transmembrane</keyword>
<name>A0A0B8QH57_9VIBR</name>
<proteinExistence type="predicted"/>
<reference evidence="2 3" key="2">
    <citation type="submission" date="2015-01" db="EMBL/GenBank/DDBJ databases">
        <authorList>
            <consortium name="NBRP consortium"/>
            <person name="Sawabe T."/>
            <person name="Meirelles P."/>
            <person name="Feng G."/>
            <person name="Sayaka M."/>
            <person name="Hattori M."/>
            <person name="Ohkuma M."/>
        </authorList>
    </citation>
    <scope>NUCLEOTIDE SEQUENCE [LARGE SCALE GENOMIC DNA]</scope>
    <source>
        <strain evidence="3">JCM 19241</strain>
    </source>
</reference>
<protein>
    <submittedName>
        <fullName evidence="2">Uncharacterized protein</fullName>
    </submittedName>
</protein>
<evidence type="ECO:0000256" key="1">
    <source>
        <dbReference type="SAM" id="Phobius"/>
    </source>
</evidence>